<dbReference type="AlphaFoldDB" id="A0A5C5Q409"/>
<dbReference type="Proteomes" id="UP000317901">
    <property type="component" value="Unassembled WGS sequence"/>
</dbReference>
<feature type="transmembrane region" description="Helical" evidence="1">
    <location>
        <begin position="78"/>
        <end position="97"/>
    </location>
</feature>
<dbReference type="EMBL" id="VFIP01000002">
    <property type="protein sequence ID" value="TWS00493.1"/>
    <property type="molecule type" value="Genomic_DNA"/>
</dbReference>
<accession>A0A5C5Q409</accession>
<dbReference type="OrthoDB" id="7033229at2"/>
<keyword evidence="1" id="KW-1133">Transmembrane helix</keyword>
<keyword evidence="1" id="KW-0472">Membrane</keyword>
<proteinExistence type="predicted"/>
<keyword evidence="1" id="KW-0812">Transmembrane</keyword>
<dbReference type="RefSeq" id="WP_146424718.1">
    <property type="nucleotide sequence ID" value="NZ_VFIP01000002.1"/>
</dbReference>
<sequence>MSDVNEKSEELLASKCTYAAFICSVCEAEVEISLMDVHLLVEGKSVGCQHCKVALNASADDQASLAEVHEDQVRVGKFMLPFSVVWFSVAGLVAIFLEPQFSLIMMPVGLVIGFAIKNSSRVIHDAICLEQVTEVERDIRISTNQ</sequence>
<reference evidence="2 3" key="1">
    <citation type="submission" date="2019-06" db="EMBL/GenBank/DDBJ databases">
        <title>Pseudomonas bimorpha sp. nov. isolated from bovine raw milk and skim milk concentrate.</title>
        <authorList>
            <person name="Hofmann K."/>
            <person name="Huptas C."/>
            <person name="Doll E."/>
            <person name="Scherer S."/>
            <person name="Wenning M."/>
        </authorList>
    </citation>
    <scope>NUCLEOTIDE SEQUENCE [LARGE SCALE GENOMIC DNA]</scope>
    <source>
        <strain evidence="2 3">DSM 108990</strain>
    </source>
</reference>
<protein>
    <submittedName>
        <fullName evidence="2">Uncharacterized protein</fullName>
    </submittedName>
</protein>
<name>A0A5C5Q409_9PSED</name>
<evidence type="ECO:0000313" key="3">
    <source>
        <dbReference type="Proteomes" id="UP000317901"/>
    </source>
</evidence>
<evidence type="ECO:0000313" key="2">
    <source>
        <dbReference type="EMBL" id="TWS00493.1"/>
    </source>
</evidence>
<comment type="caution">
    <text evidence="2">The sequence shown here is derived from an EMBL/GenBank/DDBJ whole genome shotgun (WGS) entry which is preliminary data.</text>
</comment>
<gene>
    <name evidence="2" type="ORF">FJD37_01670</name>
</gene>
<organism evidence="2 3">
    <name type="scientific">Pseudomonas saxonica</name>
    <dbReference type="NCBI Taxonomy" id="2600598"/>
    <lineage>
        <taxon>Bacteria</taxon>
        <taxon>Pseudomonadati</taxon>
        <taxon>Pseudomonadota</taxon>
        <taxon>Gammaproteobacteria</taxon>
        <taxon>Pseudomonadales</taxon>
        <taxon>Pseudomonadaceae</taxon>
        <taxon>Pseudomonas</taxon>
    </lineage>
</organism>
<evidence type="ECO:0000256" key="1">
    <source>
        <dbReference type="SAM" id="Phobius"/>
    </source>
</evidence>